<evidence type="ECO:0000256" key="1">
    <source>
        <dbReference type="SAM" id="MobiDB-lite"/>
    </source>
</evidence>
<protein>
    <submittedName>
        <fullName evidence="2">Uncharacterized protein</fullName>
    </submittedName>
</protein>
<organism evidence="2 3">
    <name type="scientific">Austropuccinia psidii MF-1</name>
    <dbReference type="NCBI Taxonomy" id="1389203"/>
    <lineage>
        <taxon>Eukaryota</taxon>
        <taxon>Fungi</taxon>
        <taxon>Dikarya</taxon>
        <taxon>Basidiomycota</taxon>
        <taxon>Pucciniomycotina</taxon>
        <taxon>Pucciniomycetes</taxon>
        <taxon>Pucciniales</taxon>
        <taxon>Sphaerophragmiaceae</taxon>
        <taxon>Austropuccinia</taxon>
    </lineage>
</organism>
<comment type="caution">
    <text evidence="2">The sequence shown here is derived from an EMBL/GenBank/DDBJ whole genome shotgun (WGS) entry which is preliminary data.</text>
</comment>
<keyword evidence="3" id="KW-1185">Reference proteome</keyword>
<name>A0A9Q3HHT3_9BASI</name>
<accession>A0A9Q3HHT3</accession>
<sequence>MSRFIISRARPSACRLHVFAPQARSNTLKTSALPSSVVSQSCGPPSYRNQSTLAYSQDID</sequence>
<feature type="region of interest" description="Disordered" evidence="1">
    <location>
        <begin position="34"/>
        <end position="60"/>
    </location>
</feature>
<gene>
    <name evidence="2" type="ORF">O181_045481</name>
</gene>
<evidence type="ECO:0000313" key="2">
    <source>
        <dbReference type="EMBL" id="MBW0505766.1"/>
    </source>
</evidence>
<evidence type="ECO:0000313" key="3">
    <source>
        <dbReference type="Proteomes" id="UP000765509"/>
    </source>
</evidence>
<reference evidence="2" key="1">
    <citation type="submission" date="2021-03" db="EMBL/GenBank/DDBJ databases">
        <title>Draft genome sequence of rust myrtle Austropuccinia psidii MF-1, a brazilian biotype.</title>
        <authorList>
            <person name="Quecine M.C."/>
            <person name="Pachon D.M.R."/>
            <person name="Bonatelli M.L."/>
            <person name="Correr F.H."/>
            <person name="Franceschini L.M."/>
            <person name="Leite T.F."/>
            <person name="Margarido G.R.A."/>
            <person name="Almeida C.A."/>
            <person name="Ferrarezi J.A."/>
            <person name="Labate C.A."/>
        </authorList>
    </citation>
    <scope>NUCLEOTIDE SEQUENCE</scope>
    <source>
        <strain evidence="2">MF-1</strain>
    </source>
</reference>
<proteinExistence type="predicted"/>
<feature type="non-terminal residue" evidence="2">
    <location>
        <position position="60"/>
    </location>
</feature>
<dbReference type="AlphaFoldDB" id="A0A9Q3HHT3"/>
<dbReference type="Proteomes" id="UP000765509">
    <property type="component" value="Unassembled WGS sequence"/>
</dbReference>
<dbReference type="EMBL" id="AVOT02018689">
    <property type="protein sequence ID" value="MBW0505766.1"/>
    <property type="molecule type" value="Genomic_DNA"/>
</dbReference>